<dbReference type="InterPro" id="IPR007627">
    <property type="entry name" value="RNA_pol_sigma70_r2"/>
</dbReference>
<protein>
    <submittedName>
        <fullName evidence="7">RNA polymerase subunit sigma</fullName>
    </submittedName>
</protein>
<dbReference type="GO" id="GO:0006352">
    <property type="term" value="P:DNA-templated transcription initiation"/>
    <property type="evidence" value="ECO:0007669"/>
    <property type="project" value="InterPro"/>
</dbReference>
<dbReference type="Pfam" id="PF04542">
    <property type="entry name" value="Sigma70_r2"/>
    <property type="match status" value="1"/>
</dbReference>
<accession>A0A1E7R6Q4</accession>
<dbReference type="Proteomes" id="UP000185895">
    <property type="component" value="Unassembled WGS sequence"/>
</dbReference>
<evidence type="ECO:0000256" key="1">
    <source>
        <dbReference type="ARBA" id="ARBA00010641"/>
    </source>
</evidence>
<dbReference type="CDD" id="cd06171">
    <property type="entry name" value="Sigma70_r4"/>
    <property type="match status" value="1"/>
</dbReference>
<feature type="domain" description="RNA polymerase sigma-70 region 2" evidence="5">
    <location>
        <begin position="10"/>
        <end position="75"/>
    </location>
</feature>
<gene>
    <name evidence="7" type="ORF">BJI46_13155</name>
</gene>
<comment type="similarity">
    <text evidence="1">Belongs to the sigma-70 factor family. ECF subfamily.</text>
</comment>
<dbReference type="InterPro" id="IPR036388">
    <property type="entry name" value="WH-like_DNA-bd_sf"/>
</dbReference>
<dbReference type="InterPro" id="IPR013324">
    <property type="entry name" value="RNA_pol_sigma_r3/r4-like"/>
</dbReference>
<keyword evidence="3" id="KW-0731">Sigma factor</keyword>
<dbReference type="Pfam" id="PF08281">
    <property type="entry name" value="Sigma70_r4_2"/>
    <property type="match status" value="1"/>
</dbReference>
<dbReference type="InterPro" id="IPR039425">
    <property type="entry name" value="RNA_pol_sigma-70-like"/>
</dbReference>
<keyword evidence="8" id="KW-1185">Reference proteome</keyword>
<dbReference type="GO" id="GO:0003677">
    <property type="term" value="F:DNA binding"/>
    <property type="evidence" value="ECO:0007669"/>
    <property type="project" value="InterPro"/>
</dbReference>
<dbReference type="RefSeq" id="WP_070070102.1">
    <property type="nucleotide sequence ID" value="NZ_VXKN01000002.1"/>
</dbReference>
<keyword evidence="2" id="KW-0805">Transcription regulation</keyword>
<evidence type="ECO:0000259" key="5">
    <source>
        <dbReference type="Pfam" id="PF04542"/>
    </source>
</evidence>
<reference evidence="7 8" key="1">
    <citation type="submission" date="2016-09" db="EMBL/GenBank/DDBJ databases">
        <authorList>
            <person name="Capua I."/>
            <person name="De Benedictis P."/>
            <person name="Joannis T."/>
            <person name="Lombin L.H."/>
            <person name="Cattoli G."/>
        </authorList>
    </citation>
    <scope>NUCLEOTIDE SEQUENCE [LARGE SCALE GENOMIC DNA]</scope>
    <source>
        <strain evidence="7 8">ANC 4671</strain>
    </source>
</reference>
<dbReference type="InterPro" id="IPR013325">
    <property type="entry name" value="RNA_pol_sigma_r2"/>
</dbReference>
<dbReference type="Gene3D" id="1.10.1740.10">
    <property type="match status" value="1"/>
</dbReference>
<dbReference type="EMBL" id="MKKK01000029">
    <property type="protein sequence ID" value="OEY94967.1"/>
    <property type="molecule type" value="Genomic_DNA"/>
</dbReference>
<evidence type="ECO:0000313" key="7">
    <source>
        <dbReference type="EMBL" id="OEY94967.1"/>
    </source>
</evidence>
<dbReference type="STRING" id="1262585.BJI46_13155"/>
<dbReference type="Gene3D" id="1.10.10.10">
    <property type="entry name" value="Winged helix-like DNA-binding domain superfamily/Winged helix DNA-binding domain"/>
    <property type="match status" value="1"/>
</dbReference>
<dbReference type="NCBIfam" id="TIGR02937">
    <property type="entry name" value="sigma70-ECF"/>
    <property type="match status" value="1"/>
</dbReference>
<dbReference type="GO" id="GO:0016987">
    <property type="term" value="F:sigma factor activity"/>
    <property type="evidence" value="ECO:0007669"/>
    <property type="project" value="UniProtKB-KW"/>
</dbReference>
<dbReference type="InterPro" id="IPR014284">
    <property type="entry name" value="RNA_pol_sigma-70_dom"/>
</dbReference>
<evidence type="ECO:0000256" key="2">
    <source>
        <dbReference type="ARBA" id="ARBA00023015"/>
    </source>
</evidence>
<dbReference type="PANTHER" id="PTHR43133:SF63">
    <property type="entry name" value="RNA POLYMERASE SIGMA FACTOR FECI-RELATED"/>
    <property type="match status" value="1"/>
</dbReference>
<dbReference type="SUPFAM" id="SSF88659">
    <property type="entry name" value="Sigma3 and sigma4 domains of RNA polymerase sigma factors"/>
    <property type="match status" value="1"/>
</dbReference>
<evidence type="ECO:0000256" key="4">
    <source>
        <dbReference type="ARBA" id="ARBA00023163"/>
    </source>
</evidence>
<dbReference type="AlphaFoldDB" id="A0A1E7R6Q4"/>
<keyword evidence="4" id="KW-0804">Transcription</keyword>
<organism evidence="7 8">
    <name type="scientific">Acinetobacter qingfengensis</name>
    <dbReference type="NCBI Taxonomy" id="1262585"/>
    <lineage>
        <taxon>Bacteria</taxon>
        <taxon>Pseudomonadati</taxon>
        <taxon>Pseudomonadota</taxon>
        <taxon>Gammaproteobacteria</taxon>
        <taxon>Moraxellales</taxon>
        <taxon>Moraxellaceae</taxon>
        <taxon>Acinetobacter</taxon>
    </lineage>
</organism>
<evidence type="ECO:0000256" key="3">
    <source>
        <dbReference type="ARBA" id="ARBA00023082"/>
    </source>
</evidence>
<dbReference type="SUPFAM" id="SSF88946">
    <property type="entry name" value="Sigma2 domain of RNA polymerase sigma factors"/>
    <property type="match status" value="1"/>
</dbReference>
<name>A0A1E7R6Q4_9GAMM</name>
<comment type="caution">
    <text evidence="7">The sequence shown here is derived from an EMBL/GenBank/DDBJ whole genome shotgun (WGS) entry which is preliminary data.</text>
</comment>
<evidence type="ECO:0000313" key="8">
    <source>
        <dbReference type="Proteomes" id="UP000185895"/>
    </source>
</evidence>
<feature type="domain" description="RNA polymerase sigma factor 70 region 4 type 2" evidence="6">
    <location>
        <begin position="110"/>
        <end position="159"/>
    </location>
</feature>
<dbReference type="InterPro" id="IPR013249">
    <property type="entry name" value="RNA_pol_sigma70_r4_t2"/>
</dbReference>
<sequence>MTSSDMIANLYKDHYSWLYHWLRKTLSSKDRAEDVLQDTFIKIIQSKDILNIQKPQNYIYSTAKRIIIDQSRRQKIEQAYLDYLTQFVDESYQPSPEQAVLAIETLDQMAVVLDSLEQRARQILLMHYMDGLKQSEIAEILQISVKTVQRDLVKGLLHCHQSNIF</sequence>
<dbReference type="PANTHER" id="PTHR43133">
    <property type="entry name" value="RNA POLYMERASE ECF-TYPE SIGMA FACTO"/>
    <property type="match status" value="1"/>
</dbReference>
<evidence type="ECO:0000259" key="6">
    <source>
        <dbReference type="Pfam" id="PF08281"/>
    </source>
</evidence>
<proteinExistence type="inferred from homology"/>